<dbReference type="AlphaFoldDB" id="C1DHF4"/>
<dbReference type="HOGENOM" id="CLU_3408536_0_0_6"/>
<dbReference type="STRING" id="322710.Avin_23610"/>
<evidence type="ECO:0000313" key="1">
    <source>
        <dbReference type="EMBL" id="ACO78549.1"/>
    </source>
</evidence>
<dbReference type="EnsemblBacteria" id="ACO78549">
    <property type="protein sequence ID" value="ACO78549"/>
    <property type="gene ID" value="Avin_23610"/>
</dbReference>
<sequence>MGSEFALSTSYEEAHPKRCAFFIFRLYQC</sequence>
<name>C1DHF4_AZOVD</name>
<protein>
    <submittedName>
        <fullName evidence="1">Uncharacterized protein</fullName>
    </submittedName>
</protein>
<dbReference type="KEGG" id="avn:Avin_23610"/>
<dbReference type="EMBL" id="CP001157">
    <property type="protein sequence ID" value="ACO78549.1"/>
    <property type="molecule type" value="Genomic_DNA"/>
</dbReference>
<keyword evidence="2" id="KW-1185">Reference proteome</keyword>
<gene>
    <name evidence="1" type="ordered locus">Avin_23610</name>
</gene>
<proteinExistence type="predicted"/>
<evidence type="ECO:0000313" key="2">
    <source>
        <dbReference type="Proteomes" id="UP000002424"/>
    </source>
</evidence>
<reference evidence="1 2" key="1">
    <citation type="journal article" date="2009" name="J. Bacteriol.">
        <title>Genome sequence of Azotobacter vinelandii, an obligate aerobe specialized to support diverse anaerobic metabolic processes.</title>
        <authorList>
            <person name="Setubal J.C."/>
            <person name="dos Santos P."/>
            <person name="Goldman B.S."/>
            <person name="Ertesvag H."/>
            <person name="Espin G."/>
            <person name="Rubio L.M."/>
            <person name="Valla S."/>
            <person name="Almeida N.F."/>
            <person name="Balasubramanian D."/>
            <person name="Cromes L."/>
            <person name="Curatti L."/>
            <person name="Du Z."/>
            <person name="Godsy E."/>
            <person name="Goodner B."/>
            <person name="Hellner-Burris K."/>
            <person name="Hernandez J.A."/>
            <person name="Houmiel K."/>
            <person name="Imperial J."/>
            <person name="Kennedy C."/>
            <person name="Larson T.J."/>
            <person name="Latreille P."/>
            <person name="Ligon L.S."/>
            <person name="Lu J."/>
            <person name="Maerk M."/>
            <person name="Miller N.M."/>
            <person name="Norton S."/>
            <person name="O'Carroll I.P."/>
            <person name="Paulsen I."/>
            <person name="Raulfs E.C."/>
            <person name="Roemer R."/>
            <person name="Rosser J."/>
            <person name="Segura D."/>
            <person name="Slater S."/>
            <person name="Stricklin S.L."/>
            <person name="Studholme D.J."/>
            <person name="Sun J."/>
            <person name="Viana C.J."/>
            <person name="Wallin E."/>
            <person name="Wang B."/>
            <person name="Wheeler C."/>
            <person name="Zhu H."/>
            <person name="Dean D.R."/>
            <person name="Dixon R."/>
            <person name="Wood D."/>
        </authorList>
    </citation>
    <scope>NUCLEOTIDE SEQUENCE [LARGE SCALE GENOMIC DNA]</scope>
    <source>
        <strain evidence="2">DJ / ATCC BAA-1303</strain>
    </source>
</reference>
<accession>C1DHF4</accession>
<dbReference type="Proteomes" id="UP000002424">
    <property type="component" value="Chromosome"/>
</dbReference>
<organism evidence="1 2">
    <name type="scientific">Azotobacter vinelandii (strain DJ / ATCC BAA-1303)</name>
    <dbReference type="NCBI Taxonomy" id="322710"/>
    <lineage>
        <taxon>Bacteria</taxon>
        <taxon>Pseudomonadati</taxon>
        <taxon>Pseudomonadota</taxon>
        <taxon>Gammaproteobacteria</taxon>
        <taxon>Pseudomonadales</taxon>
        <taxon>Pseudomonadaceae</taxon>
        <taxon>Azotobacter</taxon>
    </lineage>
</organism>